<dbReference type="InterPro" id="IPR018750">
    <property type="entry name" value="DUF2306_membrane"/>
</dbReference>
<organism evidence="2 3">
    <name type="scientific">Elizabethkingia occulta</name>
    <dbReference type="NCBI Taxonomy" id="1867263"/>
    <lineage>
        <taxon>Bacteria</taxon>
        <taxon>Pseudomonadati</taxon>
        <taxon>Bacteroidota</taxon>
        <taxon>Flavobacteriia</taxon>
        <taxon>Flavobacteriales</taxon>
        <taxon>Weeksellaceae</taxon>
        <taxon>Elizabethkingia</taxon>
    </lineage>
</organism>
<sequence length="209" mass="23711">MKNFLFVILCIFALLIGLYPFMYALVDHKHTFLGSKTPEVLHNIIWKLAFYTHITFGGISLFIGWRQFGKKFRNKHIKLHRNIGKLYVVSVILSSVAGIYMGFYANGGIISATGFILLGLIWFGTTAMALSQIRKGNIKQHQQLMIYSYACTFAAVTLRLWFPLLTVLTKDSANSYIVVAWLCWVPNLIVAYFINRKAKGPADYESATL</sequence>
<feature type="transmembrane region" description="Helical" evidence="1">
    <location>
        <begin position="109"/>
        <end position="132"/>
    </location>
</feature>
<dbReference type="Pfam" id="PF10067">
    <property type="entry name" value="DUF2306"/>
    <property type="match status" value="1"/>
</dbReference>
<comment type="caution">
    <text evidence="2">The sequence shown here is derived from an EMBL/GenBank/DDBJ whole genome shotgun (WGS) entry which is preliminary data.</text>
</comment>
<accession>A0A1T3MST9</accession>
<dbReference type="EMBL" id="MAHX01000007">
    <property type="protein sequence ID" value="OPC67559.1"/>
    <property type="molecule type" value="Genomic_DNA"/>
</dbReference>
<dbReference type="RefSeq" id="WP_078771209.1">
    <property type="nucleotide sequence ID" value="NZ_CBCSBR010000007.1"/>
</dbReference>
<proteinExistence type="predicted"/>
<keyword evidence="3" id="KW-1185">Reference proteome</keyword>
<keyword evidence="1" id="KW-0472">Membrane</keyword>
<name>A0A1T3MST9_9FLAO</name>
<protein>
    <recommendedName>
        <fullName evidence="4">DUF2306 domain-containing protein</fullName>
    </recommendedName>
</protein>
<feature type="transmembrane region" description="Helical" evidence="1">
    <location>
        <begin position="174"/>
        <end position="194"/>
    </location>
</feature>
<evidence type="ECO:0008006" key="4">
    <source>
        <dbReference type="Google" id="ProtNLM"/>
    </source>
</evidence>
<evidence type="ECO:0000256" key="1">
    <source>
        <dbReference type="SAM" id="Phobius"/>
    </source>
</evidence>
<gene>
    <name evidence="2" type="ORF">BAZ10_16040</name>
</gene>
<feature type="transmembrane region" description="Helical" evidence="1">
    <location>
        <begin position="86"/>
        <end position="103"/>
    </location>
</feature>
<evidence type="ECO:0000313" key="3">
    <source>
        <dbReference type="Proteomes" id="UP000190813"/>
    </source>
</evidence>
<dbReference type="AlphaFoldDB" id="A0A1T3MST9"/>
<keyword evidence="1" id="KW-1133">Transmembrane helix</keyword>
<feature type="transmembrane region" description="Helical" evidence="1">
    <location>
        <begin position="44"/>
        <end position="65"/>
    </location>
</feature>
<reference evidence="2 3" key="1">
    <citation type="submission" date="2016-06" db="EMBL/GenBank/DDBJ databases">
        <title>Revisiting the taxonomy of the Elizabethkingia Genus based on Whole-Genome Sequencing, Optical Mapping, and MALDI-TOF.</title>
        <authorList>
            <person name="Nicholson A.C."/>
        </authorList>
    </citation>
    <scope>NUCLEOTIDE SEQUENCE [LARGE SCALE GENOMIC DNA]</scope>
    <source>
        <strain evidence="2 3">G4070</strain>
    </source>
</reference>
<keyword evidence="1" id="KW-0812">Transmembrane</keyword>
<dbReference type="Proteomes" id="UP000190813">
    <property type="component" value="Unassembled WGS sequence"/>
</dbReference>
<evidence type="ECO:0000313" key="2">
    <source>
        <dbReference type="EMBL" id="OPC67559.1"/>
    </source>
</evidence>
<feature type="transmembrane region" description="Helical" evidence="1">
    <location>
        <begin position="144"/>
        <end position="162"/>
    </location>
</feature>